<name>A0A8X6JIV6_NEPPI</name>
<evidence type="ECO:0000313" key="1">
    <source>
        <dbReference type="EMBL" id="GFS34581.1"/>
    </source>
</evidence>
<reference evidence="1" key="1">
    <citation type="submission" date="2020-08" db="EMBL/GenBank/DDBJ databases">
        <title>Multicomponent nature underlies the extraordinary mechanical properties of spider dragline silk.</title>
        <authorList>
            <person name="Kono N."/>
            <person name="Nakamura H."/>
            <person name="Mori M."/>
            <person name="Yoshida Y."/>
            <person name="Ohtoshi R."/>
            <person name="Malay A.D."/>
            <person name="Moran D.A.P."/>
            <person name="Tomita M."/>
            <person name="Numata K."/>
            <person name="Arakawa K."/>
        </authorList>
    </citation>
    <scope>NUCLEOTIDE SEQUENCE</scope>
</reference>
<keyword evidence="2" id="KW-1185">Reference proteome</keyword>
<sequence>MGGAWPWMFPSPVEFRDLFAVEGQLITGPAAFIPARYKTGTKNEIHPRNSVSPPSYGRENSPVNMTLLRVMLMLSAIIVSVQSFPSTIKYLENNATESQEMGTTNPNLQFTQQPEATLETRTESEQNSPSIEFVFKGPIESLTIKKGTNQEKYTVNNSPTEKDAVEKLKSSALDAEKIKTTELNELKNSATTSNSESLLSGIHIKRDKWLLNPQEESSILGGLPKYFYDTVNPIYPFPALNDESTKNGATHSKKENSVNFQLPLVGEKINRTPQTAGPVLFPQSIYVREFDLPFYD</sequence>
<organism evidence="1 2">
    <name type="scientific">Nephila pilipes</name>
    <name type="common">Giant wood spider</name>
    <name type="synonym">Nephila maculata</name>
    <dbReference type="NCBI Taxonomy" id="299642"/>
    <lineage>
        <taxon>Eukaryota</taxon>
        <taxon>Metazoa</taxon>
        <taxon>Ecdysozoa</taxon>
        <taxon>Arthropoda</taxon>
        <taxon>Chelicerata</taxon>
        <taxon>Arachnida</taxon>
        <taxon>Araneae</taxon>
        <taxon>Araneomorphae</taxon>
        <taxon>Entelegynae</taxon>
        <taxon>Araneoidea</taxon>
        <taxon>Nephilidae</taxon>
        <taxon>Nephila</taxon>
    </lineage>
</organism>
<accession>A0A8X6JIV6</accession>
<evidence type="ECO:0000313" key="2">
    <source>
        <dbReference type="Proteomes" id="UP000887013"/>
    </source>
</evidence>
<dbReference type="OrthoDB" id="6422644at2759"/>
<proteinExistence type="predicted"/>
<gene>
    <name evidence="1" type="primary">AVEN_179390_1</name>
    <name evidence="1" type="ORF">NPIL_28801</name>
</gene>
<comment type="caution">
    <text evidence="1">The sequence shown here is derived from an EMBL/GenBank/DDBJ whole genome shotgun (WGS) entry which is preliminary data.</text>
</comment>
<dbReference type="Proteomes" id="UP000887013">
    <property type="component" value="Unassembled WGS sequence"/>
</dbReference>
<dbReference type="EMBL" id="BMAW01042508">
    <property type="protein sequence ID" value="GFS34581.1"/>
    <property type="molecule type" value="Genomic_DNA"/>
</dbReference>
<protein>
    <submittedName>
        <fullName evidence="1">GOLD domain-containing protein</fullName>
    </submittedName>
</protein>
<dbReference type="AlphaFoldDB" id="A0A8X6JIV6"/>